<proteinExistence type="predicted"/>
<accession>A0A1H6XWY9</accession>
<dbReference type="AlphaFoldDB" id="A0A1H6XWY9"/>
<sequence>MEQKHRGLVYLFLLLFIGCVDINSDGDFRSRVFTSTNGENIYINTLNWGVTYDKQFTVLTKDPNELRKREDSLFAIKGLEPFVYRFENDTLQIISLEKINIHETFQTIKIKFSVLGNIEYGRIQDSIRQGRSKYRLLSNY</sequence>
<gene>
    <name evidence="1" type="ORF">SAMN04488018_12232</name>
</gene>
<reference evidence="1 2" key="1">
    <citation type="submission" date="2016-10" db="EMBL/GenBank/DDBJ databases">
        <authorList>
            <person name="de Groot N.N."/>
        </authorList>
    </citation>
    <scope>NUCLEOTIDE SEQUENCE [LARGE SCALE GENOMIC DNA]</scope>
    <source>
        <strain evidence="1 2">DSM 23048</strain>
    </source>
</reference>
<name>A0A1H6XWY9_9FLAO</name>
<dbReference type="EMBL" id="FNYS01000022">
    <property type="protein sequence ID" value="SEJ29402.1"/>
    <property type="molecule type" value="Genomic_DNA"/>
</dbReference>
<evidence type="ECO:0000313" key="1">
    <source>
        <dbReference type="EMBL" id="SEJ29402.1"/>
    </source>
</evidence>
<dbReference type="Proteomes" id="UP000183077">
    <property type="component" value="Unassembled WGS sequence"/>
</dbReference>
<dbReference type="GeneID" id="82258370"/>
<dbReference type="PROSITE" id="PS51257">
    <property type="entry name" value="PROKAR_LIPOPROTEIN"/>
    <property type="match status" value="1"/>
</dbReference>
<dbReference type="RefSeq" id="WP_074747574.1">
    <property type="nucleotide sequence ID" value="NZ_FNYS01000022.1"/>
</dbReference>
<organism evidence="1 2">
    <name type="scientific">Myroides marinus</name>
    <dbReference type="NCBI Taxonomy" id="703342"/>
    <lineage>
        <taxon>Bacteria</taxon>
        <taxon>Pseudomonadati</taxon>
        <taxon>Bacteroidota</taxon>
        <taxon>Flavobacteriia</taxon>
        <taxon>Flavobacteriales</taxon>
        <taxon>Flavobacteriaceae</taxon>
        <taxon>Myroides</taxon>
    </lineage>
</organism>
<evidence type="ECO:0000313" key="2">
    <source>
        <dbReference type="Proteomes" id="UP000183077"/>
    </source>
</evidence>
<protein>
    <submittedName>
        <fullName evidence="1">Uncharacterized protein</fullName>
    </submittedName>
</protein>